<keyword evidence="2" id="KW-1185">Reference proteome</keyword>
<evidence type="ECO:0000313" key="1">
    <source>
        <dbReference type="EMBL" id="QYC30811.1"/>
    </source>
</evidence>
<proteinExistence type="predicted"/>
<accession>A0ABX8TQE1</accession>
<name>A0ABX8TQE1_9MOLU</name>
<protein>
    <submittedName>
        <fullName evidence="1">Uncharacterized protein</fullName>
    </submittedName>
</protein>
<sequence length="49" mass="5375">MSASLFETQGLTFVEAMASSLVLLARHDQALYGLIDNGNNGFFIIKKKN</sequence>
<reference evidence="1 2" key="1">
    <citation type="journal article" date="2021" name="Mol. Plant">
        <title>Genomic insights into the fast growth of paulownias and the formation of Paulownia witches' broom.</title>
        <authorList>
            <person name="Cao Y."/>
            <person name="Sun G."/>
            <person name="Zhai X."/>
            <person name="Xu P."/>
            <person name="Ma L."/>
            <person name="Deng M."/>
            <person name="Zhao Z."/>
            <person name="Yang H."/>
            <person name="Dong Y."/>
            <person name="Shang Z."/>
            <person name="Lv Y."/>
            <person name="Yan L."/>
            <person name="Liu H."/>
            <person name="Cao X."/>
            <person name="Li B."/>
            <person name="Wang Z."/>
            <person name="Zhao X."/>
            <person name="Yu H."/>
            <person name="Wang F."/>
            <person name="Ma W."/>
            <person name="Huang J."/>
            <person name="Fan G."/>
        </authorList>
    </citation>
    <scope>NUCLEOTIDE SEQUENCE [LARGE SCALE GENOMIC DNA]</scope>
    <source>
        <strain evidence="1 2">Zhengzhou</strain>
    </source>
</reference>
<dbReference type="RefSeq" id="WP_219474458.1">
    <property type="nucleotide sequence ID" value="NZ_BSCX01000006.1"/>
</dbReference>
<evidence type="ECO:0000313" key="2">
    <source>
        <dbReference type="Proteomes" id="UP000825369"/>
    </source>
</evidence>
<organism evidence="1 2">
    <name type="scientific">Paulownia witches'-broom phytoplasma</name>
    <dbReference type="NCBI Taxonomy" id="39647"/>
    <lineage>
        <taxon>Bacteria</taxon>
        <taxon>Bacillati</taxon>
        <taxon>Mycoplasmatota</taxon>
        <taxon>Mollicutes</taxon>
        <taxon>Acholeplasmatales</taxon>
        <taxon>Acholeplasmataceae</taxon>
        <taxon>Candidatus Phytoplasma</taxon>
        <taxon>16SrI (Aster yellows group)</taxon>
    </lineage>
</organism>
<dbReference type="EMBL" id="CP066882">
    <property type="protein sequence ID" value="QYC30811.1"/>
    <property type="molecule type" value="Genomic_DNA"/>
</dbReference>
<gene>
    <name evidence="1" type="ORF">HGD80_03340</name>
</gene>
<dbReference type="Proteomes" id="UP000825369">
    <property type="component" value="Chromosome"/>
</dbReference>